<dbReference type="STRING" id="414684.RC1_2137"/>
<organism evidence="2 3">
    <name type="scientific">Rhodospirillum centenum (strain ATCC 51521 / SW)</name>
    <dbReference type="NCBI Taxonomy" id="414684"/>
    <lineage>
        <taxon>Bacteria</taxon>
        <taxon>Pseudomonadati</taxon>
        <taxon>Pseudomonadota</taxon>
        <taxon>Alphaproteobacteria</taxon>
        <taxon>Rhodospirillales</taxon>
        <taxon>Rhodospirillaceae</taxon>
        <taxon>Rhodospirillum</taxon>
    </lineage>
</organism>
<proteinExistence type="predicted"/>
<keyword evidence="3" id="KW-1185">Reference proteome</keyword>
<evidence type="ECO:0008006" key="4">
    <source>
        <dbReference type="Google" id="ProtNLM"/>
    </source>
</evidence>
<gene>
    <name evidence="2" type="ordered locus">RC1_2137</name>
</gene>
<name>B6ITY8_RHOCS</name>
<dbReference type="Proteomes" id="UP000001591">
    <property type="component" value="Chromosome"/>
</dbReference>
<accession>B6ITY8</accession>
<reference evidence="2 3" key="1">
    <citation type="journal article" date="2010" name="BMC Genomics">
        <title>Metabolic flexibility revealed in the genome of the cyst-forming alpha-1 proteobacterium Rhodospirillum centenum.</title>
        <authorList>
            <person name="Lu Y.K."/>
            <person name="Marden J."/>
            <person name="Han M."/>
            <person name="Swingley W.D."/>
            <person name="Mastrian S.D."/>
            <person name="Chowdhury S.R."/>
            <person name="Hao J."/>
            <person name="Helmy T."/>
            <person name="Kim S."/>
            <person name="Kurdoglu A.A."/>
            <person name="Matthies H.J."/>
            <person name="Rollo D."/>
            <person name="Stothard P."/>
            <person name="Blankenship R.E."/>
            <person name="Bauer C.E."/>
            <person name="Touchman J.W."/>
        </authorList>
    </citation>
    <scope>NUCLEOTIDE SEQUENCE [LARGE SCALE GENOMIC DNA]</scope>
    <source>
        <strain evidence="3">ATCC 51521 / SW</strain>
    </source>
</reference>
<evidence type="ECO:0000313" key="3">
    <source>
        <dbReference type="Proteomes" id="UP000001591"/>
    </source>
</evidence>
<evidence type="ECO:0000256" key="1">
    <source>
        <dbReference type="SAM" id="SignalP"/>
    </source>
</evidence>
<feature type="chain" id="PRO_5002846787" description="Lipoprotein" evidence="1">
    <location>
        <begin position="23"/>
        <end position="130"/>
    </location>
</feature>
<keyword evidence="1" id="KW-0732">Signal</keyword>
<dbReference type="RefSeq" id="WP_012567309.1">
    <property type="nucleotide sequence ID" value="NC_011420.2"/>
</dbReference>
<protein>
    <recommendedName>
        <fullName evidence="4">Lipoprotein</fullName>
    </recommendedName>
</protein>
<dbReference type="KEGG" id="rce:RC1_2137"/>
<feature type="signal peptide" evidence="1">
    <location>
        <begin position="1"/>
        <end position="22"/>
    </location>
</feature>
<evidence type="ECO:0000313" key="2">
    <source>
        <dbReference type="EMBL" id="ACI99524.1"/>
    </source>
</evidence>
<sequence>MMRRLRPVLVALALLPAGCAPVPETVHDRAPPPDARGRACAAACGTEAAACADTCREERFRCELARDRWAQDRYQEHVERQRALGQEVQRSPYDFEAPFRCDRTRCQDACTAALDACWTGCGGTVTERPR</sequence>
<dbReference type="AlphaFoldDB" id="B6ITY8"/>
<dbReference type="EMBL" id="CP000613">
    <property type="protein sequence ID" value="ACI99524.1"/>
    <property type="molecule type" value="Genomic_DNA"/>
</dbReference>
<dbReference type="HOGENOM" id="CLU_153745_0_0_5"/>